<evidence type="ECO:0000313" key="3">
    <source>
        <dbReference type="EMBL" id="CAI9944136.1"/>
    </source>
</evidence>
<evidence type="ECO:0000313" key="4">
    <source>
        <dbReference type="EMBL" id="CAL6019615.1"/>
    </source>
</evidence>
<evidence type="ECO:0000256" key="1">
    <source>
        <dbReference type="SAM" id="Coils"/>
    </source>
</evidence>
<feature type="region of interest" description="Disordered" evidence="2">
    <location>
        <begin position="161"/>
        <end position="185"/>
    </location>
</feature>
<name>A0AA86PSU9_9EUKA</name>
<feature type="compositionally biased region" description="Polar residues" evidence="2">
    <location>
        <begin position="200"/>
        <end position="221"/>
    </location>
</feature>
<reference evidence="3" key="1">
    <citation type="submission" date="2023-06" db="EMBL/GenBank/DDBJ databases">
        <authorList>
            <person name="Kurt Z."/>
        </authorList>
    </citation>
    <scope>NUCLEOTIDE SEQUENCE</scope>
</reference>
<dbReference type="AlphaFoldDB" id="A0AA86PSU9"/>
<feature type="compositionally biased region" description="Polar residues" evidence="2">
    <location>
        <begin position="176"/>
        <end position="185"/>
    </location>
</feature>
<comment type="caution">
    <text evidence="3">The sequence shown here is derived from an EMBL/GenBank/DDBJ whole genome shotgun (WGS) entry which is preliminary data.</text>
</comment>
<sequence length="1118" mass="129770">MKGQQITECPIQQVFHKLKLIPGMEEKSQIRAYKTIIQEFYNVVSKHPSPAIPIANLQIIPWFISNYILQPTEDSLVAVFLFAINIALTPANLIVKLQQEENAAIQTMKQQLLDTTFLQGFSTVLINFVEEATQVKERLINTETNLKDLKLQYDALMKQNKKQNQNKDINKAAEESQISNHVPVNQINSQENSMIDEQPKITQQSNENNTRQQMSQTPQPKEQQELSEISGIAPPPVDLQQQIQVVKSQMAEDREQLTKLNVQSTDAVSAIVQFMNLIYNMLTISVDTNNILFLRASEYQLFEIIEMICTLAIEKLDKLIVPCYKVMCAMSISQHGKIFYGTKQEQSNFNSNIVLIVGDKSVNLNEKSAEVKQSQLQVHNPISIDSLRAPRKNRVYLSQFSSTGFQAIKQVQNNNFQAEKLYVDECDYSFIRQKLPQRTNLYDKEIDADGKSHQLKVDGKKTIETTQLPTAFSYIESMQKQTARQQEILQQLIDHILPQFEYPSDEQLISNYRVQCKYPACNKYDQTDDRTLSNSFYAVQMEFFNSCLKFSMQNLIFDQSIIVQFKKVVPQMDKVCDYLSGSNVEYKNYLYELRCCKSAVIESLSLLGSYMEFLSVKYNANQAVIDTKIKTKIAQNKMLENEKMVQMLNLDVNTIRSKLDQIQDEINKLTAENTKIKQFTYDCFELIFNSKLLDMLYQELKEFNLVKYYASFSAQTFVKLTKFLLSFKKGLSVIENEFGLVEIKTTRRVTYDNDNEDDLESDQSESGFLGAVEEELQDEIQLWDPSTLIMSYMMCTYFIDSWLLTTYSSALYYVGTEKQQTIDHLIEILAFLEQYDPQYQKMAEQCANYENLMLIMHILQSKNKELTDLQKLLTKILDQIHAQGKNEDKIMQFINGLFFVRQFRFRDLITNAQDIQIIKIHKYQDSTGNKQLQENMLQANANIAVNNEIVVEKADKDDLSSSEMQFQRADKQDSDDLSSFQETQKETKKKNLEDDLESSVKEPSIELQNINDVVAETAFTKEEDELLLKNYITLIIQHSQIIGISKMQELLEYKYSNEEIETRFQQLNTNNREWNQFEIDFVKQNKDIVEVGVLANNLQRDKVEVQKMIQQLRRKDKK</sequence>
<keyword evidence="1" id="KW-0175">Coiled coil</keyword>
<feature type="region of interest" description="Disordered" evidence="2">
    <location>
        <begin position="200"/>
        <end position="227"/>
    </location>
</feature>
<evidence type="ECO:0000256" key="2">
    <source>
        <dbReference type="SAM" id="MobiDB-lite"/>
    </source>
</evidence>
<keyword evidence="5" id="KW-1185">Reference proteome</keyword>
<feature type="coiled-coil region" evidence="1">
    <location>
        <begin position="645"/>
        <end position="679"/>
    </location>
</feature>
<dbReference type="EMBL" id="CATOUU010000721">
    <property type="protein sequence ID" value="CAI9944136.1"/>
    <property type="molecule type" value="Genomic_DNA"/>
</dbReference>
<feature type="region of interest" description="Disordered" evidence="2">
    <location>
        <begin position="956"/>
        <end position="1001"/>
    </location>
</feature>
<proteinExistence type="predicted"/>
<gene>
    <name evidence="4" type="ORF">HINF_LOCUS27035</name>
    <name evidence="3" type="ORF">HINF_LOCUS31781</name>
</gene>
<dbReference type="Proteomes" id="UP001642409">
    <property type="component" value="Unassembled WGS sequence"/>
</dbReference>
<evidence type="ECO:0000313" key="5">
    <source>
        <dbReference type="Proteomes" id="UP001642409"/>
    </source>
</evidence>
<reference evidence="4 5" key="2">
    <citation type="submission" date="2024-07" db="EMBL/GenBank/DDBJ databases">
        <authorList>
            <person name="Akdeniz Z."/>
        </authorList>
    </citation>
    <scope>NUCLEOTIDE SEQUENCE [LARGE SCALE GENOMIC DNA]</scope>
</reference>
<organism evidence="3">
    <name type="scientific">Hexamita inflata</name>
    <dbReference type="NCBI Taxonomy" id="28002"/>
    <lineage>
        <taxon>Eukaryota</taxon>
        <taxon>Metamonada</taxon>
        <taxon>Diplomonadida</taxon>
        <taxon>Hexamitidae</taxon>
        <taxon>Hexamitinae</taxon>
        <taxon>Hexamita</taxon>
    </lineage>
</organism>
<dbReference type="EMBL" id="CAXDID020000083">
    <property type="protein sequence ID" value="CAL6019615.1"/>
    <property type="molecule type" value="Genomic_DNA"/>
</dbReference>
<feature type="compositionally biased region" description="Basic and acidic residues" evidence="2">
    <location>
        <begin position="983"/>
        <end position="1001"/>
    </location>
</feature>
<accession>A0AA86PSU9</accession>
<protein>
    <submittedName>
        <fullName evidence="3">Uncharacterized protein</fullName>
    </submittedName>
</protein>